<dbReference type="SUPFAM" id="SSF53335">
    <property type="entry name" value="S-adenosyl-L-methionine-dependent methyltransferases"/>
    <property type="match status" value="1"/>
</dbReference>
<evidence type="ECO:0000313" key="3">
    <source>
        <dbReference type="Proteomes" id="UP000293073"/>
    </source>
</evidence>
<name>A0A481RMC7_HALEZ</name>
<evidence type="ECO:0000313" key="2">
    <source>
        <dbReference type="EMBL" id="QAY21970.1"/>
    </source>
</evidence>
<reference evidence="3" key="1">
    <citation type="submission" date="2019-01" db="EMBL/GenBank/DDBJ databases">
        <title>Complete genome of Halorubrum ezzemoulense strain FB21.</title>
        <authorList>
            <person name="Feng Y."/>
            <person name="Louyakis A.S."/>
            <person name="Papke R.T."/>
            <person name="Gogarten J.P."/>
        </authorList>
    </citation>
    <scope>NUCLEOTIDE SEQUENCE [LARGE SCALE GENOMIC DNA]</scope>
    <source>
        <strain evidence="3">Fb21</strain>
        <plasmid evidence="3">unnamed1</plasmid>
    </source>
</reference>
<dbReference type="REBASE" id="300235">
    <property type="entry name" value="M.HezFb21ORF18655P"/>
</dbReference>
<dbReference type="Gene3D" id="3.40.50.150">
    <property type="entry name" value="Vaccinia Virus protein VP39"/>
    <property type="match status" value="1"/>
</dbReference>
<dbReference type="EMBL" id="CP034942">
    <property type="protein sequence ID" value="QAY21970.1"/>
    <property type="molecule type" value="Genomic_DNA"/>
</dbReference>
<evidence type="ECO:0000259" key="1">
    <source>
        <dbReference type="Pfam" id="PF06634"/>
    </source>
</evidence>
<proteinExistence type="predicted"/>
<dbReference type="InterPro" id="IPR009537">
    <property type="entry name" value="DUF1156"/>
</dbReference>
<dbReference type="InterPro" id="IPR029063">
    <property type="entry name" value="SAM-dependent_MTases_sf"/>
</dbReference>
<organism evidence="2 3">
    <name type="scientific">Halorubrum ezzemoulense</name>
    <name type="common">Halorubrum chaoviator</name>
    <dbReference type="NCBI Taxonomy" id="337243"/>
    <lineage>
        <taxon>Archaea</taxon>
        <taxon>Methanobacteriati</taxon>
        <taxon>Methanobacteriota</taxon>
        <taxon>Stenosarchaea group</taxon>
        <taxon>Halobacteria</taxon>
        <taxon>Halobacteriales</taxon>
        <taxon>Haloferacaceae</taxon>
        <taxon>Halorubrum</taxon>
    </lineage>
</organism>
<dbReference type="GeneID" id="301361867"/>
<geneLocation type="plasmid" evidence="2">
    <name>unnamed1</name>
</geneLocation>
<dbReference type="RefSeq" id="WP_129452721.1">
    <property type="nucleotide sequence ID" value="NZ_CP034942.1"/>
</dbReference>
<dbReference type="KEGG" id="hezz:EO776_18655"/>
<dbReference type="Pfam" id="PF06634">
    <property type="entry name" value="DUF1156"/>
    <property type="match status" value="1"/>
</dbReference>
<feature type="domain" description="DUF1156" evidence="1">
    <location>
        <begin position="27"/>
        <end position="74"/>
    </location>
</feature>
<sequence>MSDSHTTSETESESDDEYTSLAIEGELPLKAVGIENLKEANPKHMPPHRYIHPWFARRPTPAARLAILGSVMEEGTSADELLSLMQIGPDGLEENISEYVQERKTTEGQRDGTLGEWYGYPRPFTQSPTGDELADLHTSLRETWDGELPTVLDATAGGGVIPFESIRYDLPTIANELNPVPSVILKVMLEYAPEVGSLEDDLYKWRDRIQKKASEELDDLYPTKRDGREVLASACTYHIQCESCAGTVPLMPKWWLHKRSAGEGVAIKPHYENGGVSYECVELTENSNTDFDPSEGTVSRSDVECPHCGVITEYEETRELLKNGEFEYQIYGVKYDDPRGGSGYRAGDDLDQQALKRAEERIESDFELLTFLSEKVEVSSRITDPATYGMEEWRDIFNPRQLVSHYEYCNAFRECAEEIREEYDTREAEAILTILTISASKMIDRNSRMSPWDTGRGYPANMFMSHNYSFRRVFCDNNLVSETMGYEDTSRKVIDCYEELVEMAAGRDAAEVYCGDAADLTSKVGEGSVQAAVVDPPYYDSVMYAQLADGFYVLQKAYLSDVHPEFFTSELTNKSDEAVANTSRFEGLEGEKSKKQLAKEDYEEKMAEIFSELYETLEPGGVLTIMFTHKETDAWDTLSMSLIEAGFTITATHPITSEMPNRVVMRGSQSADSTILLTGRKPLHEKEDTGGATLWDDVKSETRSEAKKAARELLDSGLSLTKTDTIIAAFGPTLRVFADNYPVVDKKGEEVPPRDALSAARDAVAEVLAERYLDTKGFDDLDGLTRWYVLSWLIYETDTMPYDEARQLGIGVGVNIDDVKRDTKIWGKSSGDVQLKTHSNRVQDIVRVENREDVSSRKYPVNPTDERFSHGIDAVHSATHVYETKGPEAAWEWLSDRGLKNDERFRTTVTALLEVLPQEHETAETLRDILSGRTGEYLDIDISNINLNVRGEDDEDNQAALNEFE</sequence>
<dbReference type="AlphaFoldDB" id="A0A481RMC7"/>
<keyword evidence="2" id="KW-0614">Plasmid</keyword>
<protein>
    <submittedName>
        <fullName evidence="2">DUF1156 domain-containing protein</fullName>
    </submittedName>
</protein>
<dbReference type="Proteomes" id="UP000293073">
    <property type="component" value="Plasmid unnamed1"/>
</dbReference>
<accession>A0A481RMC7</accession>
<gene>
    <name evidence="2" type="ORF">EO776_18655</name>
</gene>